<dbReference type="InterPro" id="IPR036047">
    <property type="entry name" value="F-box-like_dom_sf"/>
</dbReference>
<gene>
    <name evidence="2" type="ORF">CSOL1703_00017838</name>
</gene>
<evidence type="ECO:0000313" key="3">
    <source>
        <dbReference type="Proteomes" id="UP000775872"/>
    </source>
</evidence>
<evidence type="ECO:0000259" key="1">
    <source>
        <dbReference type="PROSITE" id="PS50181"/>
    </source>
</evidence>
<feature type="domain" description="F-box" evidence="1">
    <location>
        <begin position="214"/>
        <end position="260"/>
    </location>
</feature>
<dbReference type="Gene3D" id="1.20.1280.50">
    <property type="match status" value="1"/>
</dbReference>
<evidence type="ECO:0000313" key="2">
    <source>
        <dbReference type="EMBL" id="CAH0055733.1"/>
    </source>
</evidence>
<dbReference type="SUPFAM" id="SSF81383">
    <property type="entry name" value="F-box domain"/>
    <property type="match status" value="1"/>
</dbReference>
<reference evidence="3" key="1">
    <citation type="submission" date="2019-06" db="EMBL/GenBank/DDBJ databases">
        <authorList>
            <person name="Broberg M."/>
        </authorList>
    </citation>
    <scope>NUCLEOTIDE SEQUENCE [LARGE SCALE GENOMIC DNA]</scope>
</reference>
<accession>A0A9P0EQD8</accession>
<dbReference type="EMBL" id="CABFOC020000058">
    <property type="protein sequence ID" value="CAH0055733.1"/>
    <property type="molecule type" value="Genomic_DNA"/>
</dbReference>
<protein>
    <recommendedName>
        <fullName evidence="1">F-box domain-containing protein</fullName>
    </recommendedName>
</protein>
<sequence>MGGADVYCAICGGPVSLPWWPDEDEGETEYTYDPTVIREDRLDLDWLKDVRVIGEDPASTGLSRIWVSGPASHEDHGYFNLEEGDPIMEQLGEESLRTYAYKGHHSFAVPYHQTCRTLLSKYLSIGGDGVDKDMFFQILRQLADTSEYAHVLKLDYGSVSKNQEQYWCVSRGDEHFVHSPLDIPQLAEYLLSLPELEPDHPMNDAPQGRYGAASDPISTLPIELRWSILLHADITSVVRLLRTSKALYATKQSNSWWRRKLLTDMPWLFELSAVEGADKVDWARVYKDMWLGSRYRPSAHRITGLANRRRIWEELLPQIGGPYEKLQKENDQVDLPDILKGASSTGLRRLMSPEPEVNSSFRFYFAQSIAGLRDAYIEFHVHLDQERFIRGLHFAERQQRSEQSHLTQDAFDFATSVESVQVPVNDCLTGIIVTSREIPEGESSRKIVGLEFLLGSSTSQQIGSIDGDRRLIHVSKDHFAVGIETFSSPEGGLSRISLIQQPAFLARGIDRFSSRGSTPDRVNLEATKYLWRKQIPPPGLQVSEHQTGYWTFAMEKDLSPMEPLVFGTTDAELADITAISVDVLFGGIEVRYGNRPSRSIGPRNLAMKSLTIDGQGGERVVALNYVVTYIPMGIRIVTNYGRQLVVGQAGRRPTEQVQYPPQDPETKQFAHLAGMYGWWSSRDTPKSRLEAVGCLFAAELGGKHQGVNEMPELASGQSPIWEPSAPSSVRETGPVLGDFFVKETLGINSRTLEVLDHCTTVSWIDCSRPLLEVRVTLCHSFREKQVPVSAITFKYADGANEELTIGPEIHPQSPIDTQGEADNGWCWCFLSGRNTQDELGAHPHYQHHVWELGGKRLQSVRAILSPIDEADGRGSRLAGIQFIAEDGSESPKWSHWNSSSDDAYVIEHIAFTDERVGLKLFMGETHRSVTYEDTIVYALQAMERLV</sequence>
<comment type="caution">
    <text evidence="2">The sequence shown here is derived from an EMBL/GenBank/DDBJ whole genome shotgun (WGS) entry which is preliminary data.</text>
</comment>
<organism evidence="2 3">
    <name type="scientific">Clonostachys solani</name>
    <dbReference type="NCBI Taxonomy" id="160281"/>
    <lineage>
        <taxon>Eukaryota</taxon>
        <taxon>Fungi</taxon>
        <taxon>Dikarya</taxon>
        <taxon>Ascomycota</taxon>
        <taxon>Pezizomycotina</taxon>
        <taxon>Sordariomycetes</taxon>
        <taxon>Hypocreomycetidae</taxon>
        <taxon>Hypocreales</taxon>
        <taxon>Bionectriaceae</taxon>
        <taxon>Clonostachys</taxon>
    </lineage>
</organism>
<dbReference type="PROSITE" id="PS50181">
    <property type="entry name" value="FBOX"/>
    <property type="match status" value="1"/>
</dbReference>
<keyword evidence="3" id="KW-1185">Reference proteome</keyword>
<dbReference type="Proteomes" id="UP000775872">
    <property type="component" value="Unassembled WGS sequence"/>
</dbReference>
<name>A0A9P0EQD8_9HYPO</name>
<proteinExistence type="predicted"/>
<dbReference type="InterPro" id="IPR001810">
    <property type="entry name" value="F-box_dom"/>
</dbReference>
<dbReference type="AlphaFoldDB" id="A0A9P0EQD8"/>
<reference evidence="2 3" key="2">
    <citation type="submission" date="2021-10" db="EMBL/GenBank/DDBJ databases">
        <authorList>
            <person name="Piombo E."/>
        </authorList>
    </citation>
    <scope>NUCLEOTIDE SEQUENCE [LARGE SCALE GENOMIC DNA]</scope>
</reference>
<dbReference type="OrthoDB" id="9984533at2759"/>